<feature type="binding site" evidence="2">
    <location>
        <position position="122"/>
    </location>
    <ligand>
        <name>K(+)</name>
        <dbReference type="ChEBI" id="CHEBI:29103"/>
    </ligand>
</feature>
<comment type="caution">
    <text evidence="4">The sequence shown here is derived from an EMBL/GenBank/DDBJ whole genome shotgun (WGS) entry which is preliminary data.</text>
</comment>
<feature type="binding site" evidence="2">
    <location>
        <position position="60"/>
    </location>
    <ligand>
        <name>K(+)</name>
        <dbReference type="ChEBI" id="CHEBI:29103"/>
    </ligand>
</feature>
<comment type="catalytic activity">
    <reaction evidence="2">
        <text>(6R)-NADPHX = (6S)-NADPHX</text>
        <dbReference type="Rhea" id="RHEA:32227"/>
        <dbReference type="ChEBI" id="CHEBI:64076"/>
        <dbReference type="ChEBI" id="CHEBI:64077"/>
        <dbReference type="EC" id="5.1.99.6"/>
    </reaction>
</comment>
<evidence type="ECO:0000259" key="3">
    <source>
        <dbReference type="PROSITE" id="PS51385"/>
    </source>
</evidence>
<dbReference type="RefSeq" id="WP_206904608.1">
    <property type="nucleotide sequence ID" value="NZ_JAFLVT010000018.1"/>
</dbReference>
<dbReference type="InterPro" id="IPR004443">
    <property type="entry name" value="YjeF_N_dom"/>
</dbReference>
<dbReference type="InterPro" id="IPR036652">
    <property type="entry name" value="YjeF_N_dom_sf"/>
</dbReference>
<dbReference type="PROSITE" id="PS51385">
    <property type="entry name" value="YJEF_N"/>
    <property type="match status" value="1"/>
</dbReference>
<keyword evidence="2 4" id="KW-0413">Isomerase</keyword>
<dbReference type="GO" id="GO:0052856">
    <property type="term" value="F:NAD(P)HX epimerase activity"/>
    <property type="evidence" value="ECO:0007669"/>
    <property type="project" value="UniProtKB-EC"/>
</dbReference>
<organism evidence="4 5">
    <name type="scientific">Candidatus Enterococcus myersii</name>
    <dbReference type="NCBI Taxonomy" id="2815322"/>
    <lineage>
        <taxon>Bacteria</taxon>
        <taxon>Bacillati</taxon>
        <taxon>Bacillota</taxon>
        <taxon>Bacilli</taxon>
        <taxon>Lactobacillales</taxon>
        <taxon>Enterococcaceae</taxon>
        <taxon>Enterococcus</taxon>
    </lineage>
</organism>
<feature type="binding site" evidence="2">
    <location>
        <begin position="126"/>
        <end position="132"/>
    </location>
    <ligand>
        <name>(6S)-NADPHX</name>
        <dbReference type="ChEBI" id="CHEBI:64076"/>
    </ligand>
</feature>
<dbReference type="EMBL" id="JAFLVT010000018">
    <property type="protein sequence ID" value="MBO0450155.1"/>
    <property type="molecule type" value="Genomic_DNA"/>
</dbReference>
<protein>
    <recommendedName>
        <fullName evidence="2">NAD(P)H-hydrate epimerase</fullName>
        <ecNumber evidence="2">5.1.99.6</ecNumber>
    </recommendedName>
    <alternativeName>
        <fullName evidence="2">NAD(P)HX epimerase</fullName>
    </alternativeName>
</protein>
<dbReference type="PANTHER" id="PTHR13612">
    <property type="entry name" value="ENHANCER OF MRNA-DECAPPING PROTEIN 3"/>
    <property type="match status" value="1"/>
</dbReference>
<dbReference type="HAMAP" id="MF_01966">
    <property type="entry name" value="NADHX_epimerase"/>
    <property type="match status" value="1"/>
</dbReference>
<evidence type="ECO:0000313" key="5">
    <source>
        <dbReference type="Proteomes" id="UP000664256"/>
    </source>
</evidence>
<dbReference type="Gene3D" id="3.40.50.10260">
    <property type="entry name" value="YjeF N-terminal domain"/>
    <property type="match status" value="1"/>
</dbReference>
<dbReference type="PANTHER" id="PTHR13612:SF0">
    <property type="entry name" value="ENHANCER OF MRNA-DECAPPING PROTEIN 3"/>
    <property type="match status" value="1"/>
</dbReference>
<sequence length="212" mass="22866">MTQLVNVQQMKTCEQYTIDTIGIPSMVLMEKAALAVFAKLTNEKKNDLSQILILCGSGNNGGDGFALARLLHLADKNVTIYFAGNLDHLTKECRQQYNICQYYQIPILHHLETFLGFTIIIDSFLGIGATGELSTKAKNVIVQINNSKLPIVAIDVPSGIDASTGSSLGAFIRADTTITFQFKKTGFTVSPGSNACGNLHVVDIGISDAPLK</sequence>
<feature type="binding site" evidence="2">
    <location>
        <begin position="59"/>
        <end position="63"/>
    </location>
    <ligand>
        <name>(6S)-NADPHX</name>
        <dbReference type="ChEBI" id="CHEBI:64076"/>
    </ligand>
</feature>
<dbReference type="Proteomes" id="UP000664256">
    <property type="component" value="Unassembled WGS sequence"/>
</dbReference>
<feature type="domain" description="YjeF N-terminal" evidence="3">
    <location>
        <begin position="10"/>
        <end position="212"/>
    </location>
</feature>
<evidence type="ECO:0000256" key="1">
    <source>
        <dbReference type="ARBA" id="ARBA00022958"/>
    </source>
</evidence>
<evidence type="ECO:0000256" key="2">
    <source>
        <dbReference type="HAMAP-Rule" id="MF_01966"/>
    </source>
</evidence>
<dbReference type="EC" id="5.1.99.6" evidence="2"/>
<keyword evidence="1 2" id="KW-0630">Potassium</keyword>
<comment type="cofactor">
    <cofactor evidence="2">
        <name>K(+)</name>
        <dbReference type="ChEBI" id="CHEBI:29103"/>
    </cofactor>
    <text evidence="2">Binds 1 potassium ion per subunit.</text>
</comment>
<accession>A0ABS3H9L8</accession>
<feature type="binding site" evidence="2">
    <location>
        <position position="158"/>
    </location>
    <ligand>
        <name>K(+)</name>
        <dbReference type="ChEBI" id="CHEBI:29103"/>
    </ligand>
</feature>
<gene>
    <name evidence="2" type="primary">nnrE</name>
    <name evidence="4" type="ORF">JZO76_11540</name>
</gene>
<keyword evidence="2" id="KW-0520">NAD</keyword>
<feature type="binding site" evidence="2">
    <location>
        <position position="155"/>
    </location>
    <ligand>
        <name>(6S)-NADPHX</name>
        <dbReference type="ChEBI" id="CHEBI:64076"/>
    </ligand>
</feature>
<name>A0ABS3H9L8_9ENTE</name>
<keyword evidence="5" id="KW-1185">Reference proteome</keyword>
<proteinExistence type="inferred from homology"/>
<keyword evidence="2" id="KW-0521">NADP</keyword>
<keyword evidence="2" id="KW-0547">Nucleotide-binding</keyword>
<dbReference type="NCBIfam" id="TIGR00197">
    <property type="entry name" value="yjeF_nterm"/>
    <property type="match status" value="1"/>
</dbReference>
<dbReference type="Pfam" id="PF03853">
    <property type="entry name" value="YjeF_N"/>
    <property type="match status" value="1"/>
</dbReference>
<keyword evidence="2" id="KW-0479">Metal-binding</keyword>
<dbReference type="SUPFAM" id="SSF64153">
    <property type="entry name" value="YjeF N-terminal domain-like"/>
    <property type="match status" value="1"/>
</dbReference>
<comment type="similarity">
    <text evidence="2">Belongs to the NnrE/AIBP family.</text>
</comment>
<reference evidence="4 5" key="1">
    <citation type="submission" date="2021-03" db="EMBL/GenBank/DDBJ databases">
        <title>Enterococcal diversity collection.</title>
        <authorList>
            <person name="Gilmore M.S."/>
            <person name="Schwartzman J."/>
            <person name="Van Tyne D."/>
            <person name="Martin M."/>
            <person name="Earl A.M."/>
            <person name="Manson A.L."/>
            <person name="Straub T."/>
            <person name="Salamzade R."/>
            <person name="Saavedra J."/>
            <person name="Lebreton F."/>
            <person name="Prichula J."/>
            <person name="Schaufler K."/>
            <person name="Gaca A."/>
            <person name="Sgardioli B."/>
            <person name="Wagenaar J."/>
            <person name="Strong T."/>
        </authorList>
    </citation>
    <scope>NUCLEOTIDE SEQUENCE [LARGE SCALE GENOMIC DNA]</scope>
    <source>
        <strain evidence="4 5">MJM12</strain>
    </source>
</reference>
<comment type="catalytic activity">
    <reaction evidence="2">
        <text>(6R)-NADHX = (6S)-NADHX</text>
        <dbReference type="Rhea" id="RHEA:32215"/>
        <dbReference type="ChEBI" id="CHEBI:64074"/>
        <dbReference type="ChEBI" id="CHEBI:64075"/>
        <dbReference type="EC" id="5.1.99.6"/>
    </reaction>
</comment>
<comment type="caution">
    <text evidence="2">Lacks conserved residue(s) required for the propagation of feature annotation.</text>
</comment>
<evidence type="ECO:0000313" key="4">
    <source>
        <dbReference type="EMBL" id="MBO0450155.1"/>
    </source>
</evidence>
<comment type="function">
    <text evidence="2">Catalyzes the epimerization of the S- and R-forms of NAD(P)HX, a damaged form of NAD(P)H that is a result of enzymatic or heat-dependent hydration. This is a prerequisite for the S-specific NAD(P)H-hydrate dehydratase to allow the repair of both epimers of NAD(P)HX.</text>
</comment>